<gene>
    <name evidence="7" type="ORF">CHS0354_023843</name>
</gene>
<comment type="caution">
    <text evidence="7">The sequence shown here is derived from an EMBL/GenBank/DDBJ whole genome shotgun (WGS) entry which is preliminary data.</text>
</comment>
<dbReference type="InterPro" id="IPR003439">
    <property type="entry name" value="ABC_transporter-like_ATP-bd"/>
</dbReference>
<dbReference type="AlphaFoldDB" id="A0AAE0RZ91"/>
<dbReference type="EMBL" id="JAEAOA010001427">
    <property type="protein sequence ID" value="KAK3582303.1"/>
    <property type="molecule type" value="Genomic_DNA"/>
</dbReference>
<dbReference type="PROSITE" id="PS50893">
    <property type="entry name" value="ABC_TRANSPORTER_2"/>
    <property type="match status" value="1"/>
</dbReference>
<evidence type="ECO:0000256" key="3">
    <source>
        <dbReference type="ARBA" id="ARBA00022741"/>
    </source>
</evidence>
<dbReference type="Pfam" id="PF00581">
    <property type="entry name" value="Rhodanese"/>
    <property type="match status" value="1"/>
</dbReference>
<evidence type="ECO:0000256" key="4">
    <source>
        <dbReference type="ARBA" id="ARBA00022840"/>
    </source>
</evidence>
<dbReference type="SMART" id="SM00450">
    <property type="entry name" value="RHOD"/>
    <property type="match status" value="1"/>
</dbReference>
<feature type="domain" description="ABC transporter" evidence="6">
    <location>
        <begin position="3"/>
        <end position="255"/>
    </location>
</feature>
<dbReference type="GO" id="GO:0016887">
    <property type="term" value="F:ATP hydrolysis activity"/>
    <property type="evidence" value="ECO:0007669"/>
    <property type="project" value="InterPro"/>
</dbReference>
<reference evidence="7" key="2">
    <citation type="journal article" date="2021" name="Genome Biol. Evol.">
        <title>Developing a high-quality reference genome for a parasitic bivalve with doubly uniparental inheritance (Bivalvia: Unionida).</title>
        <authorList>
            <person name="Smith C.H."/>
        </authorList>
    </citation>
    <scope>NUCLEOTIDE SEQUENCE</scope>
    <source>
        <strain evidence="7">CHS0354</strain>
        <tissue evidence="7">Mantle</tissue>
    </source>
</reference>
<dbReference type="PROSITE" id="PS00211">
    <property type="entry name" value="ABC_TRANSPORTER_1"/>
    <property type="match status" value="1"/>
</dbReference>
<dbReference type="Proteomes" id="UP001195483">
    <property type="component" value="Unassembled WGS sequence"/>
</dbReference>
<evidence type="ECO:0000313" key="7">
    <source>
        <dbReference type="EMBL" id="KAK3582303.1"/>
    </source>
</evidence>
<dbReference type="Gene3D" id="3.40.50.300">
    <property type="entry name" value="P-loop containing nucleotide triphosphate hydrolases"/>
    <property type="match status" value="1"/>
</dbReference>
<dbReference type="CDD" id="cd00158">
    <property type="entry name" value="RHOD"/>
    <property type="match status" value="1"/>
</dbReference>
<dbReference type="InterPro" id="IPR017871">
    <property type="entry name" value="ABC_transporter-like_CS"/>
</dbReference>
<evidence type="ECO:0000256" key="1">
    <source>
        <dbReference type="ARBA" id="ARBA00005417"/>
    </source>
</evidence>
<dbReference type="PANTHER" id="PTHR42798">
    <property type="entry name" value="LIPOPROTEIN-RELEASING SYSTEM ATP-BINDING PROTEIN LOLD"/>
    <property type="match status" value="1"/>
</dbReference>
<evidence type="ECO:0000259" key="6">
    <source>
        <dbReference type="PROSITE" id="PS50893"/>
    </source>
</evidence>
<organism evidence="7 8">
    <name type="scientific">Potamilus streckersoni</name>
    <dbReference type="NCBI Taxonomy" id="2493646"/>
    <lineage>
        <taxon>Eukaryota</taxon>
        <taxon>Metazoa</taxon>
        <taxon>Spiralia</taxon>
        <taxon>Lophotrochozoa</taxon>
        <taxon>Mollusca</taxon>
        <taxon>Bivalvia</taxon>
        <taxon>Autobranchia</taxon>
        <taxon>Heteroconchia</taxon>
        <taxon>Palaeoheterodonta</taxon>
        <taxon>Unionida</taxon>
        <taxon>Unionoidea</taxon>
        <taxon>Unionidae</taxon>
        <taxon>Ambleminae</taxon>
        <taxon>Lampsilini</taxon>
        <taxon>Potamilus</taxon>
    </lineage>
</organism>
<evidence type="ECO:0008006" key="9">
    <source>
        <dbReference type="Google" id="ProtNLM"/>
    </source>
</evidence>
<sequence length="292" mass="32317">MLLRASGIYKSFRSLLDGVPSSILQDVSLSIDYGEIVTLVGESGSGKTTLLSILGLLEPCDQGDIEFEGNYIVRGGMCLLNDEQLLMYKNQSIGFVFQFHHLLDDFTAVENVAFPHYINSKNMSYSKDVAAALLTQLGLSSKLNHLPSQLSGGESQRVAIARAIINSPKIVFADEPSGNLDSKTSKFMAYKNVQALEFGTEMQADVSRVILDVRTQEEFLNDGSIESAINIDYYQPDFQQRLAELDKTKTYLVYCRSGKRSADTCKTMSEMGFPKLINLDGGYLAFSKTFTK</sequence>
<reference evidence="7" key="1">
    <citation type="journal article" date="2021" name="Genome Biol. Evol.">
        <title>A High-Quality Reference Genome for a Parasitic Bivalve with Doubly Uniparental Inheritance (Bivalvia: Unionida).</title>
        <authorList>
            <person name="Smith C.H."/>
        </authorList>
    </citation>
    <scope>NUCLEOTIDE SEQUENCE</scope>
    <source>
        <strain evidence="7">CHS0354</strain>
    </source>
</reference>
<reference evidence="7" key="3">
    <citation type="submission" date="2023-05" db="EMBL/GenBank/DDBJ databases">
        <authorList>
            <person name="Smith C.H."/>
        </authorList>
    </citation>
    <scope>NUCLEOTIDE SEQUENCE</scope>
    <source>
        <strain evidence="7">CHS0354</strain>
        <tissue evidence="7">Mantle</tissue>
    </source>
</reference>
<keyword evidence="4" id="KW-0067">ATP-binding</keyword>
<evidence type="ECO:0000256" key="2">
    <source>
        <dbReference type="ARBA" id="ARBA00022448"/>
    </source>
</evidence>
<proteinExistence type="inferred from homology"/>
<accession>A0AAE0RZ91</accession>
<feature type="domain" description="Rhodanese" evidence="5">
    <location>
        <begin position="209"/>
        <end position="291"/>
    </location>
</feature>
<dbReference type="InterPro" id="IPR027417">
    <property type="entry name" value="P-loop_NTPase"/>
</dbReference>
<dbReference type="Gene3D" id="3.40.250.10">
    <property type="entry name" value="Rhodanese-like domain"/>
    <property type="match status" value="1"/>
</dbReference>
<evidence type="ECO:0000313" key="8">
    <source>
        <dbReference type="Proteomes" id="UP001195483"/>
    </source>
</evidence>
<evidence type="ECO:0000259" key="5">
    <source>
        <dbReference type="PROSITE" id="PS50206"/>
    </source>
</evidence>
<dbReference type="InterPro" id="IPR003593">
    <property type="entry name" value="AAA+_ATPase"/>
</dbReference>
<dbReference type="InterPro" id="IPR001763">
    <property type="entry name" value="Rhodanese-like_dom"/>
</dbReference>
<dbReference type="SUPFAM" id="SSF52821">
    <property type="entry name" value="Rhodanese/Cell cycle control phosphatase"/>
    <property type="match status" value="1"/>
</dbReference>
<dbReference type="CDD" id="cd03255">
    <property type="entry name" value="ABC_MJ0796_LolCDE_FtsE"/>
    <property type="match status" value="1"/>
</dbReference>
<protein>
    <recommendedName>
        <fullName evidence="9">Lipoprotein-releasing system ATP-binding protein LolD</fullName>
    </recommendedName>
</protein>
<name>A0AAE0RZ91_9BIVA</name>
<keyword evidence="8" id="KW-1185">Reference proteome</keyword>
<dbReference type="PROSITE" id="PS50206">
    <property type="entry name" value="RHODANESE_3"/>
    <property type="match status" value="1"/>
</dbReference>
<dbReference type="PANTHER" id="PTHR42798:SF7">
    <property type="entry name" value="ALPHA-D-RIBOSE 1-METHYLPHOSPHONATE 5-TRIPHOSPHATE SYNTHASE SUBUNIT PHNL"/>
    <property type="match status" value="1"/>
</dbReference>
<dbReference type="InterPro" id="IPR017911">
    <property type="entry name" value="MacB-like_ATP-bd"/>
</dbReference>
<dbReference type="SMART" id="SM00382">
    <property type="entry name" value="AAA"/>
    <property type="match status" value="1"/>
</dbReference>
<comment type="similarity">
    <text evidence="1">Belongs to the ABC transporter superfamily.</text>
</comment>
<dbReference type="GO" id="GO:0005524">
    <property type="term" value="F:ATP binding"/>
    <property type="evidence" value="ECO:0007669"/>
    <property type="project" value="UniProtKB-KW"/>
</dbReference>
<dbReference type="SUPFAM" id="SSF52540">
    <property type="entry name" value="P-loop containing nucleoside triphosphate hydrolases"/>
    <property type="match status" value="1"/>
</dbReference>
<keyword evidence="2" id="KW-0813">Transport</keyword>
<dbReference type="InterPro" id="IPR036873">
    <property type="entry name" value="Rhodanese-like_dom_sf"/>
</dbReference>
<dbReference type="Pfam" id="PF00005">
    <property type="entry name" value="ABC_tran"/>
    <property type="match status" value="1"/>
</dbReference>
<keyword evidence="3" id="KW-0547">Nucleotide-binding</keyword>